<dbReference type="SMART" id="SM00450">
    <property type="entry name" value="RHOD"/>
    <property type="match status" value="1"/>
</dbReference>
<gene>
    <name evidence="3" type="ORF">DBW97_00930</name>
</gene>
<dbReference type="AlphaFoldDB" id="A0A368BPV6"/>
<feature type="transmembrane region" description="Helical" evidence="1">
    <location>
        <begin position="6"/>
        <end position="27"/>
    </location>
</feature>
<dbReference type="PROSITE" id="PS50206">
    <property type="entry name" value="RHODANESE_3"/>
    <property type="match status" value="1"/>
</dbReference>
<organism evidence="3 4">
    <name type="scientific">SAR86 cluster bacterium</name>
    <dbReference type="NCBI Taxonomy" id="2030880"/>
    <lineage>
        <taxon>Bacteria</taxon>
        <taxon>Pseudomonadati</taxon>
        <taxon>Pseudomonadota</taxon>
        <taxon>Gammaproteobacteria</taxon>
        <taxon>SAR86 cluster</taxon>
    </lineage>
</organism>
<dbReference type="SUPFAM" id="SSF52821">
    <property type="entry name" value="Rhodanese/Cell cycle control phosphatase"/>
    <property type="match status" value="1"/>
</dbReference>
<name>A0A368BPV6_9GAMM</name>
<evidence type="ECO:0000313" key="3">
    <source>
        <dbReference type="EMBL" id="RCL39323.1"/>
    </source>
</evidence>
<dbReference type="EMBL" id="QOPD01000001">
    <property type="protein sequence ID" value="RCL39323.1"/>
    <property type="molecule type" value="Genomic_DNA"/>
</dbReference>
<keyword evidence="1" id="KW-0472">Membrane</keyword>
<evidence type="ECO:0000256" key="1">
    <source>
        <dbReference type="SAM" id="Phobius"/>
    </source>
</evidence>
<sequence>MDLFDFLFSRWYLSLPLFITLVSWWIYENNKGGKKIGPTEATQLVNQSSAFFLDIRDRDSFESGHIHGSINVPKESFKQQEHLLVNDKAVIIVSENGLDAGGAGVELKQLGVKQVFLLKYGLVSWAEESLPLVK</sequence>
<proteinExistence type="predicted"/>
<dbReference type="CDD" id="cd00158">
    <property type="entry name" value="RHOD"/>
    <property type="match status" value="1"/>
</dbReference>
<dbReference type="Pfam" id="PF00581">
    <property type="entry name" value="Rhodanese"/>
    <property type="match status" value="1"/>
</dbReference>
<dbReference type="InterPro" id="IPR001763">
    <property type="entry name" value="Rhodanese-like_dom"/>
</dbReference>
<evidence type="ECO:0000313" key="4">
    <source>
        <dbReference type="Proteomes" id="UP000252147"/>
    </source>
</evidence>
<dbReference type="PANTHER" id="PTHR43031:SF18">
    <property type="entry name" value="RHODANESE-RELATED SULFURTRANSFERASES"/>
    <property type="match status" value="1"/>
</dbReference>
<reference evidence="3 4" key="1">
    <citation type="journal article" date="2018" name="Microbiome">
        <title>Fine metagenomic profile of the Mediterranean stratified and mixed water columns revealed by assembly and recruitment.</title>
        <authorList>
            <person name="Haro-Moreno J.M."/>
            <person name="Lopez-Perez M."/>
            <person name="De La Torre J.R."/>
            <person name="Picazo A."/>
            <person name="Camacho A."/>
            <person name="Rodriguez-Valera F."/>
        </authorList>
    </citation>
    <scope>NUCLEOTIDE SEQUENCE [LARGE SCALE GENOMIC DNA]</scope>
    <source>
        <strain evidence="3">MED-G83</strain>
    </source>
</reference>
<keyword evidence="1" id="KW-1133">Transmembrane helix</keyword>
<dbReference type="Gene3D" id="3.40.250.10">
    <property type="entry name" value="Rhodanese-like domain"/>
    <property type="match status" value="1"/>
</dbReference>
<evidence type="ECO:0000259" key="2">
    <source>
        <dbReference type="PROSITE" id="PS50206"/>
    </source>
</evidence>
<dbReference type="PANTHER" id="PTHR43031">
    <property type="entry name" value="FAD-DEPENDENT OXIDOREDUCTASE"/>
    <property type="match status" value="1"/>
</dbReference>
<accession>A0A368BPV6</accession>
<comment type="caution">
    <text evidence="3">The sequence shown here is derived from an EMBL/GenBank/DDBJ whole genome shotgun (WGS) entry which is preliminary data.</text>
</comment>
<feature type="domain" description="Rhodanese" evidence="2">
    <location>
        <begin position="46"/>
        <end position="134"/>
    </location>
</feature>
<dbReference type="Proteomes" id="UP000252147">
    <property type="component" value="Unassembled WGS sequence"/>
</dbReference>
<protein>
    <submittedName>
        <fullName evidence="3">Rhodanese-like domain-containing protein</fullName>
    </submittedName>
</protein>
<dbReference type="InterPro" id="IPR036873">
    <property type="entry name" value="Rhodanese-like_dom_sf"/>
</dbReference>
<keyword evidence="1" id="KW-0812">Transmembrane</keyword>
<dbReference type="InterPro" id="IPR050229">
    <property type="entry name" value="GlpE_sulfurtransferase"/>
</dbReference>